<reference evidence="2" key="1">
    <citation type="journal article" date="2020" name="Stud. Mycol.">
        <title>101 Dothideomycetes genomes: a test case for predicting lifestyles and emergence of pathogens.</title>
        <authorList>
            <person name="Haridas S."/>
            <person name="Albert R."/>
            <person name="Binder M."/>
            <person name="Bloem J."/>
            <person name="Labutti K."/>
            <person name="Salamov A."/>
            <person name="Andreopoulos B."/>
            <person name="Baker S."/>
            <person name="Barry K."/>
            <person name="Bills G."/>
            <person name="Bluhm B."/>
            <person name="Cannon C."/>
            <person name="Castanera R."/>
            <person name="Culley D."/>
            <person name="Daum C."/>
            <person name="Ezra D."/>
            <person name="Gonzalez J."/>
            <person name="Henrissat B."/>
            <person name="Kuo A."/>
            <person name="Liang C."/>
            <person name="Lipzen A."/>
            <person name="Lutzoni F."/>
            <person name="Magnuson J."/>
            <person name="Mondo S."/>
            <person name="Nolan M."/>
            <person name="Ohm R."/>
            <person name="Pangilinan J."/>
            <person name="Park H.-J."/>
            <person name="Ramirez L."/>
            <person name="Alfaro M."/>
            <person name="Sun H."/>
            <person name="Tritt A."/>
            <person name="Yoshinaga Y."/>
            <person name="Zwiers L.-H."/>
            <person name="Turgeon B."/>
            <person name="Goodwin S."/>
            <person name="Spatafora J."/>
            <person name="Crous P."/>
            <person name="Grigoriev I."/>
        </authorList>
    </citation>
    <scope>NUCLEOTIDE SEQUENCE</scope>
    <source>
        <strain evidence="2">CBS 480.64</strain>
    </source>
</reference>
<gene>
    <name evidence="2" type="ORF">K470DRAFT_259693</name>
</gene>
<protein>
    <submittedName>
        <fullName evidence="2">Uncharacterized protein</fullName>
    </submittedName>
</protein>
<dbReference type="EMBL" id="MU006008">
    <property type="protein sequence ID" value="KAF2858513.1"/>
    <property type="molecule type" value="Genomic_DNA"/>
</dbReference>
<feature type="region of interest" description="Disordered" evidence="1">
    <location>
        <begin position="1"/>
        <end position="62"/>
    </location>
</feature>
<evidence type="ECO:0000313" key="2">
    <source>
        <dbReference type="EMBL" id="KAF2858513.1"/>
    </source>
</evidence>
<keyword evidence="3" id="KW-1185">Reference proteome</keyword>
<name>A0A6A7BTP3_9PEZI</name>
<evidence type="ECO:0000313" key="3">
    <source>
        <dbReference type="Proteomes" id="UP000799421"/>
    </source>
</evidence>
<dbReference type="AlphaFoldDB" id="A0A6A7BTP3"/>
<sequence length="62" mass="6713">MLPPPLPPSYSPRNAPHPSHQLGVRAPPLPSQRSISLRLIVASRPPNDPVPQTTEPLRDPAP</sequence>
<evidence type="ECO:0000256" key="1">
    <source>
        <dbReference type="SAM" id="MobiDB-lite"/>
    </source>
</evidence>
<proteinExistence type="predicted"/>
<organism evidence="2 3">
    <name type="scientific">Piedraia hortae CBS 480.64</name>
    <dbReference type="NCBI Taxonomy" id="1314780"/>
    <lineage>
        <taxon>Eukaryota</taxon>
        <taxon>Fungi</taxon>
        <taxon>Dikarya</taxon>
        <taxon>Ascomycota</taxon>
        <taxon>Pezizomycotina</taxon>
        <taxon>Dothideomycetes</taxon>
        <taxon>Dothideomycetidae</taxon>
        <taxon>Capnodiales</taxon>
        <taxon>Piedraiaceae</taxon>
        <taxon>Piedraia</taxon>
    </lineage>
</organism>
<feature type="compositionally biased region" description="Pro residues" evidence="1">
    <location>
        <begin position="1"/>
        <end position="10"/>
    </location>
</feature>
<dbReference type="Proteomes" id="UP000799421">
    <property type="component" value="Unassembled WGS sequence"/>
</dbReference>
<accession>A0A6A7BTP3</accession>